<evidence type="ECO:0000313" key="8">
    <source>
        <dbReference type="Proteomes" id="UP000254031"/>
    </source>
</evidence>
<gene>
    <name evidence="7" type="primary">slt</name>
    <name evidence="7" type="ORF">NCTC9380_00274</name>
</gene>
<feature type="signal peptide" evidence="4">
    <location>
        <begin position="1"/>
        <end position="18"/>
    </location>
</feature>
<keyword evidence="7" id="KW-0456">Lyase</keyword>
<feature type="chain" id="PRO_5016887998" evidence="4">
    <location>
        <begin position="19"/>
        <end position="720"/>
    </location>
</feature>
<evidence type="ECO:0000313" key="7">
    <source>
        <dbReference type="EMBL" id="STY65022.1"/>
    </source>
</evidence>
<reference evidence="7 8" key="1">
    <citation type="submission" date="2018-06" db="EMBL/GenBank/DDBJ databases">
        <authorList>
            <consortium name="Pathogen Informatics"/>
            <person name="Doyle S."/>
        </authorList>
    </citation>
    <scope>NUCLEOTIDE SEQUENCE [LARGE SCALE GENOMIC DNA]</scope>
    <source>
        <strain evidence="7 8">NCTC9380</strain>
    </source>
</reference>
<dbReference type="EC" id="4.2.2.-" evidence="7"/>
<dbReference type="PANTHER" id="PTHR37423:SF5">
    <property type="entry name" value="SOLUBLE LYTIC MUREIN TRANSGLYCOSYLASE"/>
    <property type="match status" value="1"/>
</dbReference>
<evidence type="ECO:0000256" key="3">
    <source>
        <dbReference type="SAM" id="Coils"/>
    </source>
</evidence>
<name>A0A378N982_MANHA</name>
<dbReference type="AlphaFoldDB" id="A0A378N982"/>
<dbReference type="Pfam" id="PF01464">
    <property type="entry name" value="SLT"/>
    <property type="match status" value="1"/>
</dbReference>
<dbReference type="Proteomes" id="UP000254031">
    <property type="component" value="Unassembled WGS sequence"/>
</dbReference>
<dbReference type="SUPFAM" id="SSF48435">
    <property type="entry name" value="Bacterial muramidases"/>
    <property type="match status" value="1"/>
</dbReference>
<dbReference type="RefSeq" id="WP_006252785.1">
    <property type="nucleotide sequence ID" value="NZ_CP017484.1"/>
</dbReference>
<protein>
    <submittedName>
        <fullName evidence="7">Soluble lytic murein transglycosylase</fullName>
        <ecNumber evidence="7">4.2.2.-</ecNumber>
    </submittedName>
</protein>
<evidence type="ECO:0000256" key="1">
    <source>
        <dbReference type="ARBA" id="ARBA00007734"/>
    </source>
</evidence>
<dbReference type="InterPro" id="IPR000189">
    <property type="entry name" value="Transglyc_AS"/>
</dbReference>
<dbReference type="SUPFAM" id="SSF53955">
    <property type="entry name" value="Lysozyme-like"/>
    <property type="match status" value="1"/>
</dbReference>
<dbReference type="GO" id="GO:0008933">
    <property type="term" value="F:peptidoglycan lytic transglycosylase activity"/>
    <property type="evidence" value="ECO:0007669"/>
    <property type="project" value="InterPro"/>
</dbReference>
<dbReference type="GO" id="GO:0042597">
    <property type="term" value="C:periplasmic space"/>
    <property type="evidence" value="ECO:0007669"/>
    <property type="project" value="InterPro"/>
</dbReference>
<evidence type="ECO:0000259" key="5">
    <source>
        <dbReference type="Pfam" id="PF01464"/>
    </source>
</evidence>
<sequence length="720" mass="84092">MWKKTLIAVFLASQYAFAVGTGKEPSKSYTETELKQLKNDWLAIYQKELQYAENLRLKQRENFQQINYLADAAISQKNLSLSTEQIIQRLLLTLAGYPLEMKAEWKLLNAKITLKQATESEVKAFISKYPDSLYQRQLQNLMFELLYREQKFPELMEYAQNVKPSSLADQCRLFSARYELAASKAQINPEVSQVTEQKAENAELLALVQEFDRFWLATPKLTSDCANLESYWRDQGFKTDEKVRLKAVELIKQNANAELANLAVNVNNENLKIWLSSVEKVANNPADLQNFIENQPLDSPFYAENKAIIQQLFAKYVRTLSENMENPSFQQYQAWAEKYQFSNEEMNSWKNTFITRLFDNPEPTFQLWRDEQIKLLNTDNLTERRLRMAIWQQTALNEWLDLLSTEAKGKTEWRYWAAKEEKNEAKRKADFENLAKERGFYAMLAAQQLGIIYQIPMLEVPELTQTQLELYENQLARIQELRELGQFEQARRVWIDWLKNIKAEAGENTPTKIQLALIKYAKDKNWYDLAVEGTIQIKAFDYLDLRLPNAYSDWFDLHLQDKKISKTFAQAIARQESAWNAQAQSHANARGLMQLLPTTAQKTAKDNGLTFKDGNDLFQPFNNIMLGTTHLMELNEKYPNNRILIASAYNAGAGRVEQWLKRSNGQLAMDEFIASIPFYETRGYVQNVLAYDYYYQMLYSDINDKNGLKMFYQEELTRKY</sequence>
<keyword evidence="3" id="KW-0175">Coiled coil</keyword>
<dbReference type="EMBL" id="UGPL01000006">
    <property type="protein sequence ID" value="STY65022.1"/>
    <property type="molecule type" value="Genomic_DNA"/>
</dbReference>
<feature type="domain" description="Transglycosylase SLT" evidence="5">
    <location>
        <begin position="560"/>
        <end position="665"/>
    </location>
</feature>
<dbReference type="CDD" id="cd13401">
    <property type="entry name" value="Slt70-like"/>
    <property type="match status" value="1"/>
</dbReference>
<proteinExistence type="inferred from homology"/>
<comment type="similarity">
    <text evidence="1">Belongs to the transglycosylase Slt family.</text>
</comment>
<evidence type="ECO:0000256" key="2">
    <source>
        <dbReference type="ARBA" id="ARBA00022729"/>
    </source>
</evidence>
<dbReference type="InterPro" id="IPR008939">
    <property type="entry name" value="Lytic_TGlycosylase_superhlx_U"/>
</dbReference>
<feature type="domain" description="Lytic transglycosylase superhelical linker" evidence="6">
    <location>
        <begin position="472"/>
        <end position="543"/>
    </location>
</feature>
<accession>A0A378N982</accession>
<dbReference type="PROSITE" id="PS00922">
    <property type="entry name" value="TRANSGLYCOSYLASE"/>
    <property type="match status" value="1"/>
</dbReference>
<dbReference type="Pfam" id="PF14718">
    <property type="entry name" value="SLT_L"/>
    <property type="match status" value="1"/>
</dbReference>
<dbReference type="InterPro" id="IPR023346">
    <property type="entry name" value="Lysozyme-like_dom_sf"/>
</dbReference>
<evidence type="ECO:0000259" key="6">
    <source>
        <dbReference type="Pfam" id="PF14718"/>
    </source>
</evidence>
<feature type="coiled-coil region" evidence="3">
    <location>
        <begin position="245"/>
        <end position="272"/>
    </location>
</feature>
<organism evidence="7 8">
    <name type="scientific">Mannheimia haemolytica</name>
    <name type="common">Pasteurella haemolytica</name>
    <dbReference type="NCBI Taxonomy" id="75985"/>
    <lineage>
        <taxon>Bacteria</taxon>
        <taxon>Pseudomonadati</taxon>
        <taxon>Pseudomonadota</taxon>
        <taxon>Gammaproteobacteria</taxon>
        <taxon>Pasteurellales</taxon>
        <taxon>Pasteurellaceae</taxon>
        <taxon>Mannheimia</taxon>
    </lineage>
</organism>
<dbReference type="GO" id="GO:0000270">
    <property type="term" value="P:peptidoglycan metabolic process"/>
    <property type="evidence" value="ECO:0007669"/>
    <property type="project" value="InterPro"/>
</dbReference>
<dbReference type="Gene3D" id="1.10.530.10">
    <property type="match status" value="1"/>
</dbReference>
<dbReference type="Gene3D" id="1.10.1240.20">
    <property type="entry name" value="Lytic transglycosylase, superhelical linker domain"/>
    <property type="match status" value="1"/>
</dbReference>
<dbReference type="InterPro" id="IPR037061">
    <property type="entry name" value="Lytic_TGlycoase_superhlx_L_sf"/>
</dbReference>
<keyword evidence="2 4" id="KW-0732">Signal</keyword>
<dbReference type="InterPro" id="IPR012289">
    <property type="entry name" value="Lytic_TGlycosylase_superhlx_L"/>
</dbReference>
<dbReference type="GO" id="GO:0016020">
    <property type="term" value="C:membrane"/>
    <property type="evidence" value="ECO:0007669"/>
    <property type="project" value="InterPro"/>
</dbReference>
<dbReference type="PANTHER" id="PTHR37423">
    <property type="entry name" value="SOLUBLE LYTIC MUREIN TRANSGLYCOSYLASE-RELATED"/>
    <property type="match status" value="1"/>
</dbReference>
<dbReference type="GO" id="GO:0004553">
    <property type="term" value="F:hydrolase activity, hydrolyzing O-glycosyl compounds"/>
    <property type="evidence" value="ECO:0007669"/>
    <property type="project" value="InterPro"/>
</dbReference>
<evidence type="ECO:0000256" key="4">
    <source>
        <dbReference type="SAM" id="SignalP"/>
    </source>
</evidence>
<dbReference type="Gene3D" id="1.25.20.10">
    <property type="entry name" value="Bacterial muramidases"/>
    <property type="match status" value="1"/>
</dbReference>
<dbReference type="InterPro" id="IPR008258">
    <property type="entry name" value="Transglycosylase_SLT_dom_1"/>
</dbReference>